<evidence type="ECO:0000313" key="2">
    <source>
        <dbReference type="EMBL" id="SDX69254.1"/>
    </source>
</evidence>
<organism evidence="2 3">
    <name type="scientific">Salimicrobium album</name>
    <dbReference type="NCBI Taxonomy" id="50717"/>
    <lineage>
        <taxon>Bacteria</taxon>
        <taxon>Bacillati</taxon>
        <taxon>Bacillota</taxon>
        <taxon>Bacilli</taxon>
        <taxon>Bacillales</taxon>
        <taxon>Bacillaceae</taxon>
        <taxon>Salimicrobium</taxon>
    </lineage>
</organism>
<dbReference type="RefSeq" id="WP_008588883.1">
    <property type="nucleotide sequence ID" value="NZ_FNOS01000002.1"/>
</dbReference>
<evidence type="ECO:0008006" key="4">
    <source>
        <dbReference type="Google" id="ProtNLM"/>
    </source>
</evidence>
<feature type="transmembrane region" description="Helical" evidence="1">
    <location>
        <begin position="6"/>
        <end position="30"/>
    </location>
</feature>
<evidence type="ECO:0000256" key="1">
    <source>
        <dbReference type="SAM" id="Phobius"/>
    </source>
</evidence>
<dbReference type="EMBL" id="FNOS01000002">
    <property type="protein sequence ID" value="SDX69254.1"/>
    <property type="molecule type" value="Genomic_DNA"/>
</dbReference>
<proteinExistence type="predicted"/>
<sequence>MNNKGFVLLEAVGTLALITVFTALIFPSFITVHTSLNHLKDEREILMLLHNYTILDSHAGEIEYKYPVTVLKESHRYCARWENGQQQELCLYD</sequence>
<accession>A0A1H3DUA9</accession>
<keyword evidence="1" id="KW-1133">Transmembrane helix</keyword>
<evidence type="ECO:0000313" key="3">
    <source>
        <dbReference type="Proteomes" id="UP000198647"/>
    </source>
</evidence>
<keyword evidence="3" id="KW-1185">Reference proteome</keyword>
<gene>
    <name evidence="2" type="ORF">SAMN04488081_1081</name>
</gene>
<keyword evidence="1" id="KW-0812">Transmembrane</keyword>
<name>A0A1H3DUA9_9BACI</name>
<comment type="caution">
    <text evidence="2">The sequence shown here is derived from an EMBL/GenBank/DDBJ whole genome shotgun (WGS) entry which is preliminary data.</text>
</comment>
<dbReference type="Proteomes" id="UP000198647">
    <property type="component" value="Unassembled WGS sequence"/>
</dbReference>
<reference evidence="2 3" key="1">
    <citation type="submission" date="2016-10" db="EMBL/GenBank/DDBJ databases">
        <authorList>
            <person name="Varghese N."/>
            <person name="Submissions S."/>
        </authorList>
    </citation>
    <scope>NUCLEOTIDE SEQUENCE [LARGE SCALE GENOMIC DNA]</scope>
    <source>
        <strain evidence="2 3">DSM 20748</strain>
    </source>
</reference>
<keyword evidence="1" id="KW-0472">Membrane</keyword>
<protein>
    <recommendedName>
        <fullName evidence="4">Type II secretion system protein</fullName>
    </recommendedName>
</protein>